<accession>A0A0S2W853</accession>
<protein>
    <submittedName>
        <fullName evidence="1">Uncharacterized protein</fullName>
    </submittedName>
</protein>
<dbReference type="Pfam" id="PF14907">
    <property type="entry name" value="NTP_transf_5"/>
    <property type="match status" value="1"/>
</dbReference>
<dbReference type="eggNOG" id="COG2244">
    <property type="taxonomic scope" value="Bacteria"/>
</dbReference>
<reference evidence="2" key="2">
    <citation type="submission" date="2015-04" db="EMBL/GenBank/DDBJ databases">
        <title>A butyrogenic pathway from the amino acid lysine in a human gut commensal.</title>
        <authorList>
            <person name="de Vos W.M."/>
            <person name="Bui N.T.P."/>
            <person name="Plugge C.M."/>
            <person name="Ritari J."/>
        </authorList>
    </citation>
    <scope>NUCLEOTIDE SEQUENCE [LARGE SCALE GENOMIC DNA]</scope>
    <source>
        <strain evidence="2">AF211</strain>
    </source>
</reference>
<proteinExistence type="predicted"/>
<organism evidence="1 2">
    <name type="scientific">Intestinimonas butyriciproducens</name>
    <dbReference type="NCBI Taxonomy" id="1297617"/>
    <lineage>
        <taxon>Bacteria</taxon>
        <taxon>Bacillati</taxon>
        <taxon>Bacillota</taxon>
        <taxon>Clostridia</taxon>
        <taxon>Eubacteriales</taxon>
        <taxon>Intestinimonas</taxon>
    </lineage>
</organism>
<dbReference type="PATRIC" id="fig|1297617.4.peg.3212"/>
<evidence type="ECO:0000313" key="2">
    <source>
        <dbReference type="Proteomes" id="UP000064844"/>
    </source>
</evidence>
<dbReference type="InterPro" id="IPR039498">
    <property type="entry name" value="NTP_transf_5"/>
</dbReference>
<dbReference type="KEGG" id="ibu:IB211_03125"/>
<dbReference type="STRING" id="1297617.IB211_03125"/>
<dbReference type="EMBL" id="CP011307">
    <property type="protein sequence ID" value="ALP95516.1"/>
    <property type="molecule type" value="Genomic_DNA"/>
</dbReference>
<gene>
    <name evidence="1" type="ORF">IB211_03125</name>
</gene>
<reference evidence="1 2" key="1">
    <citation type="journal article" date="2015" name="Nat. Commun.">
        <title>Production of butyrate from lysine and the Amadori product fructoselysine by a human gut commensal.</title>
        <authorList>
            <person name="Bui T.P."/>
            <person name="Ritari J."/>
            <person name="Boeren S."/>
            <person name="de Waard P."/>
            <person name="Plugge C.M."/>
            <person name="de Vos W.M."/>
        </authorList>
    </citation>
    <scope>NUCLEOTIDE SEQUENCE [LARGE SCALE GENOMIC DNA]</scope>
    <source>
        <strain evidence="1 2">AF211</strain>
    </source>
</reference>
<evidence type="ECO:0000313" key="1">
    <source>
        <dbReference type="EMBL" id="ALP95516.1"/>
    </source>
</evidence>
<dbReference type="Proteomes" id="UP000064844">
    <property type="component" value="Chromosome"/>
</dbReference>
<dbReference type="RefSeq" id="WP_058118540.1">
    <property type="nucleotide sequence ID" value="NZ_CP011307.1"/>
</dbReference>
<dbReference type="AlphaFoldDB" id="A0A0S2W853"/>
<keyword evidence="2" id="KW-1185">Reference proteome</keyword>
<sequence>MQGYERQFLDALGASLRGLPAPSCPRTEEDWRALLRLSAEQKVLPMIYDALAAGARASGGIGPALGQARVPVLRSAAEQARKSLAFLELCRALRDASLQALVVKGILCRSLYPKPDLRPSADEDLYVRAKEFVPLRDLLLSLGFQPLGDTARDTEETAYRDPGSGLYVEVHRHLFPGDAAAYRRFNAPFLTAFDRAEETTVEDTPLWTLCPQDHLLYLILHSCKHFLHSGFGVRQVCDICLFASAQRYRLDWEQLFSSLEAVQAGVFAANIFQIGREYLGLALPDGLLSQMERRNGALDCVPLLEDLLSAGVYGGSSEARRHSSLITLHAAESCGRPTGGVLRAVFPRRDTLKGIYPYLEEQPWLLPAAWVHRLGRYALGGPSRGASAWESVGIGTRRVALLRKYRVIP</sequence>
<name>A0A0S2W853_9FIRM</name>